<gene>
    <name evidence="1" type="ORF">SCODWIG_00046</name>
</gene>
<dbReference type="AlphaFoldDB" id="A0A376B0S3"/>
<evidence type="ECO:0008006" key="3">
    <source>
        <dbReference type="Google" id="ProtNLM"/>
    </source>
</evidence>
<sequence length="629" mass="72273">MVTVPGSSLQNITNNNNIIMSDRDSKLTKQLISDSVAPVVTIVSSDNLDAHLSKSFIGISSMYDLLLKYGNHKYTRVADDSLSGAKDTKINKTKYELDDLFTLRFAPNIKELLKFKDSADDLTKQVKSIITNPSSNQSNIAYFHEFFQDGTKSMELNNPLTTFNHPIVALLCIDTTTTPIDQEQHSIDNYDYARDLLVEFKNIKKKTTKLMNYINVNDILPVFLLCYNDNDRSSFETASKLAKTLKKQLFVESLLFPIWKTVEHNTNAQCINLSENSDILNNITIQMYNLKTQLMTPFMYRKIQYWQESILNSRKSLQRFFFKKFAKATAQTSSSNSPTVMAAEEEFLLRKMADWCFILKDFKLAYICYDQLIKDFNPTKMSSILPKIFKAQYLQASHLIWSTISIFMGAQTIITGKMIKSDIDPNIQKAIDLVVPNCEHTSSSGGRTARDEIFEIVLHFLLPISELFLTLSDEWLGVPYSIKWYERILQISNGKYFLIECFIWERLSYCYDLRVDPKVVQHVKLLNLSGDDNSNTGVILSKNNNDSVCNDLNPNKLNWGNDLVIKGHHRKRKANFFKLLAAKKWAQCGELEQTKRLILQVDKEYKDLAFAQRNTLLLYKLKKQVGLVS</sequence>
<dbReference type="PANTHER" id="PTHR12975:SF6">
    <property type="entry name" value="TRAFFICKING PROTEIN PARTICLE COMPLEX SUBUNIT 8"/>
    <property type="match status" value="1"/>
</dbReference>
<proteinExistence type="predicted"/>
<dbReference type="Proteomes" id="UP000262825">
    <property type="component" value="Unassembled WGS sequence"/>
</dbReference>
<organism evidence="1 2">
    <name type="scientific">Saccharomycodes ludwigii</name>
    <dbReference type="NCBI Taxonomy" id="36035"/>
    <lineage>
        <taxon>Eukaryota</taxon>
        <taxon>Fungi</taxon>
        <taxon>Dikarya</taxon>
        <taxon>Ascomycota</taxon>
        <taxon>Saccharomycotina</taxon>
        <taxon>Saccharomycetes</taxon>
        <taxon>Saccharomycodales</taxon>
        <taxon>Saccharomycodaceae</taxon>
        <taxon>Saccharomycodes</taxon>
    </lineage>
</organism>
<name>A0A376B0S3_9ASCO</name>
<dbReference type="VEuPathDB" id="FungiDB:SCODWIG_00046"/>
<dbReference type="PANTHER" id="PTHR12975">
    <property type="entry name" value="TRANSPORT PROTEIN TRAPP"/>
    <property type="match status" value="1"/>
</dbReference>
<dbReference type="InterPro" id="IPR024420">
    <property type="entry name" value="TRAPP_III_complex_Trs85"/>
</dbReference>
<evidence type="ECO:0000313" key="2">
    <source>
        <dbReference type="Proteomes" id="UP000262825"/>
    </source>
</evidence>
<dbReference type="Pfam" id="PF12739">
    <property type="entry name" value="TRAPPC-Trs85"/>
    <property type="match status" value="1"/>
</dbReference>
<dbReference type="EMBL" id="UFAJ01000003">
    <property type="protein sequence ID" value="SSD58285.1"/>
    <property type="molecule type" value="Genomic_DNA"/>
</dbReference>
<accession>A0A376B0S3</accession>
<dbReference type="GO" id="GO:1990072">
    <property type="term" value="C:TRAPPIII protein complex"/>
    <property type="evidence" value="ECO:0007669"/>
    <property type="project" value="TreeGrafter"/>
</dbReference>
<protein>
    <recommendedName>
        <fullName evidence="3">Trafficking protein particle complex III-specific subunit 85</fullName>
    </recommendedName>
</protein>
<reference evidence="2" key="1">
    <citation type="submission" date="2018-06" db="EMBL/GenBank/DDBJ databases">
        <authorList>
            <person name="Guldener U."/>
        </authorList>
    </citation>
    <scope>NUCLEOTIDE SEQUENCE [LARGE SCALE GENOMIC DNA]</scope>
    <source>
        <strain evidence="2">UTAD17</strain>
    </source>
</reference>
<evidence type="ECO:0000313" key="1">
    <source>
        <dbReference type="EMBL" id="SSD58285.1"/>
    </source>
</evidence>
<keyword evidence="2" id="KW-1185">Reference proteome</keyword>